<feature type="region of interest" description="Disordered" evidence="1">
    <location>
        <begin position="71"/>
        <end position="149"/>
    </location>
</feature>
<proteinExistence type="predicted"/>
<dbReference type="AlphaFoldDB" id="A0A4S8KDD5"/>
<comment type="caution">
    <text evidence="2">The sequence shown here is derived from an EMBL/GenBank/DDBJ whole genome shotgun (WGS) entry which is preliminary data.</text>
</comment>
<evidence type="ECO:0000256" key="1">
    <source>
        <dbReference type="SAM" id="MobiDB-lite"/>
    </source>
</evidence>
<feature type="region of interest" description="Disordered" evidence="1">
    <location>
        <begin position="1"/>
        <end position="43"/>
    </location>
</feature>
<gene>
    <name evidence="2" type="ORF">C4D60_Mb04t20060</name>
</gene>
<dbReference type="Proteomes" id="UP000317650">
    <property type="component" value="Chromosome 4"/>
</dbReference>
<protein>
    <submittedName>
        <fullName evidence="2">Uncharacterized protein</fullName>
    </submittedName>
</protein>
<feature type="compositionally biased region" description="Polar residues" evidence="1">
    <location>
        <begin position="1"/>
        <end position="12"/>
    </location>
</feature>
<sequence>MGGSNASLSSSPKLAGGVKRRRSTTETKRTETQIVRQHHGDLPRRVVPLAVAPQRVGLLPVRRVVPYHELVVGHPERREPGDGQQNGRGGDEVPPDDEEGAHQLFDELEEAAAVSGALGARHREDEAAQCGLGEEAGEEAAKDSGDGVGVEDCEGVVHLLEQCGFLVEDHHGEPRDDAR</sequence>
<name>A0A4S8KDD5_MUSBA</name>
<organism evidence="2 3">
    <name type="scientific">Musa balbisiana</name>
    <name type="common">Banana</name>
    <dbReference type="NCBI Taxonomy" id="52838"/>
    <lineage>
        <taxon>Eukaryota</taxon>
        <taxon>Viridiplantae</taxon>
        <taxon>Streptophyta</taxon>
        <taxon>Embryophyta</taxon>
        <taxon>Tracheophyta</taxon>
        <taxon>Spermatophyta</taxon>
        <taxon>Magnoliopsida</taxon>
        <taxon>Liliopsida</taxon>
        <taxon>Zingiberales</taxon>
        <taxon>Musaceae</taxon>
        <taxon>Musa</taxon>
    </lineage>
</organism>
<reference evidence="2 3" key="1">
    <citation type="journal article" date="2019" name="Nat. Plants">
        <title>Genome sequencing of Musa balbisiana reveals subgenome evolution and function divergence in polyploid bananas.</title>
        <authorList>
            <person name="Yao X."/>
        </authorList>
    </citation>
    <scope>NUCLEOTIDE SEQUENCE [LARGE SCALE GENOMIC DNA]</scope>
    <source>
        <strain evidence="3">cv. DH-PKW</strain>
        <tissue evidence="2">Leaves</tissue>
    </source>
</reference>
<dbReference type="EMBL" id="PYDT01000001">
    <property type="protein sequence ID" value="THU73177.1"/>
    <property type="molecule type" value="Genomic_DNA"/>
</dbReference>
<keyword evidence="3" id="KW-1185">Reference proteome</keyword>
<accession>A0A4S8KDD5</accession>
<evidence type="ECO:0000313" key="2">
    <source>
        <dbReference type="EMBL" id="THU73177.1"/>
    </source>
</evidence>
<evidence type="ECO:0000313" key="3">
    <source>
        <dbReference type="Proteomes" id="UP000317650"/>
    </source>
</evidence>